<dbReference type="Proteomes" id="UP000677918">
    <property type="component" value="Unassembled WGS sequence"/>
</dbReference>
<keyword evidence="3" id="KW-1185">Reference proteome</keyword>
<accession>A0A8J4H4R1</accession>
<dbReference type="InterPro" id="IPR029058">
    <property type="entry name" value="AB_hydrolase_fold"/>
</dbReference>
<proteinExistence type="predicted"/>
<dbReference type="EMBL" id="BOVK01000031">
    <property type="protein sequence ID" value="GIQ69610.1"/>
    <property type="molecule type" value="Genomic_DNA"/>
</dbReference>
<sequence>MFFHGTADQNVPYEHVSCFVNRLQSNGNDCTLLTFPGMGHGFFRYGENGNVPYARTIEASVAFLQRIQLIA</sequence>
<name>A0A8J4H4R1_9BACL</name>
<evidence type="ECO:0000313" key="2">
    <source>
        <dbReference type="EMBL" id="GIQ69610.1"/>
    </source>
</evidence>
<protein>
    <recommendedName>
        <fullName evidence="1">Peptidase S9 prolyl oligopeptidase catalytic domain-containing protein</fullName>
    </recommendedName>
</protein>
<dbReference type="GO" id="GO:0006508">
    <property type="term" value="P:proteolysis"/>
    <property type="evidence" value="ECO:0007669"/>
    <property type="project" value="InterPro"/>
</dbReference>
<evidence type="ECO:0000259" key="1">
    <source>
        <dbReference type="Pfam" id="PF00326"/>
    </source>
</evidence>
<gene>
    <name evidence="2" type="ORF">XYCOK13_24340</name>
</gene>
<reference evidence="2" key="1">
    <citation type="submission" date="2021-04" db="EMBL/GenBank/DDBJ databases">
        <title>Draft genome sequence of Xylanibacillus composti strain K13.</title>
        <authorList>
            <person name="Uke A."/>
            <person name="Chhe C."/>
            <person name="Baramee S."/>
            <person name="Kosugi A."/>
        </authorList>
    </citation>
    <scope>NUCLEOTIDE SEQUENCE</scope>
    <source>
        <strain evidence="2">K13</strain>
    </source>
</reference>
<dbReference type="Gene3D" id="3.40.50.1820">
    <property type="entry name" value="alpha/beta hydrolase"/>
    <property type="match status" value="1"/>
</dbReference>
<comment type="caution">
    <text evidence="2">The sequence shown here is derived from an EMBL/GenBank/DDBJ whole genome shotgun (WGS) entry which is preliminary data.</text>
</comment>
<dbReference type="AlphaFoldDB" id="A0A8J4H4R1"/>
<dbReference type="SUPFAM" id="SSF53474">
    <property type="entry name" value="alpha/beta-Hydrolases"/>
    <property type="match status" value="1"/>
</dbReference>
<dbReference type="GO" id="GO:0008236">
    <property type="term" value="F:serine-type peptidase activity"/>
    <property type="evidence" value="ECO:0007669"/>
    <property type="project" value="InterPro"/>
</dbReference>
<organism evidence="2 3">
    <name type="scientific">Xylanibacillus composti</name>
    <dbReference type="NCBI Taxonomy" id="1572762"/>
    <lineage>
        <taxon>Bacteria</taxon>
        <taxon>Bacillati</taxon>
        <taxon>Bacillota</taxon>
        <taxon>Bacilli</taxon>
        <taxon>Bacillales</taxon>
        <taxon>Paenibacillaceae</taxon>
        <taxon>Xylanibacillus</taxon>
    </lineage>
</organism>
<feature type="domain" description="Peptidase S9 prolyl oligopeptidase catalytic" evidence="1">
    <location>
        <begin position="1"/>
        <end position="50"/>
    </location>
</feature>
<dbReference type="Pfam" id="PF00326">
    <property type="entry name" value="Peptidase_S9"/>
    <property type="match status" value="1"/>
</dbReference>
<dbReference type="InterPro" id="IPR001375">
    <property type="entry name" value="Peptidase_S9_cat"/>
</dbReference>
<evidence type="ECO:0000313" key="3">
    <source>
        <dbReference type="Proteomes" id="UP000677918"/>
    </source>
</evidence>